<feature type="region of interest" description="Disordered" evidence="1">
    <location>
        <begin position="144"/>
        <end position="172"/>
    </location>
</feature>
<dbReference type="EMBL" id="UYSL01019985">
    <property type="protein sequence ID" value="VDL71869.1"/>
    <property type="molecule type" value="Genomic_DNA"/>
</dbReference>
<dbReference type="STRING" id="27835.A0A158QYC5"/>
<proteinExistence type="predicted"/>
<dbReference type="AlphaFoldDB" id="A0A158QYC5"/>
<dbReference type="PANTHER" id="PTHR12873">
    <property type="entry name" value="T7-LIKE MITOCHONDRIAL DNA HELICASE"/>
    <property type="match status" value="1"/>
</dbReference>
<dbReference type="GO" id="GO:0005524">
    <property type="term" value="F:ATP binding"/>
    <property type="evidence" value="ECO:0007669"/>
    <property type="project" value="InterPro"/>
</dbReference>
<reference evidence="3 4" key="2">
    <citation type="submission" date="2018-11" db="EMBL/GenBank/DDBJ databases">
        <authorList>
            <consortium name="Pathogen Informatics"/>
        </authorList>
    </citation>
    <scope>NUCLEOTIDE SEQUENCE [LARGE SCALE GENOMIC DNA]</scope>
</reference>
<feature type="compositionally biased region" description="Basic and acidic residues" evidence="1">
    <location>
        <begin position="96"/>
        <end position="112"/>
    </location>
</feature>
<gene>
    <name evidence="3" type="ORF">NBR_LOCUS8280</name>
</gene>
<evidence type="ECO:0000259" key="2">
    <source>
        <dbReference type="PROSITE" id="PS51199"/>
    </source>
</evidence>
<dbReference type="GO" id="GO:0006264">
    <property type="term" value="P:mitochondrial DNA replication"/>
    <property type="evidence" value="ECO:0007669"/>
    <property type="project" value="TreeGrafter"/>
</dbReference>
<accession>A0A158QYC5</accession>
<name>A0A158QYC5_NIPBR</name>
<dbReference type="Pfam" id="PF13481">
    <property type="entry name" value="AAA_25"/>
    <property type="match status" value="1"/>
</dbReference>
<dbReference type="InterPro" id="IPR027032">
    <property type="entry name" value="Twinkle-like"/>
</dbReference>
<dbReference type="GO" id="GO:0043139">
    <property type="term" value="F:5'-3' DNA helicase activity"/>
    <property type="evidence" value="ECO:0007669"/>
    <property type="project" value="InterPro"/>
</dbReference>
<dbReference type="SUPFAM" id="SSF52540">
    <property type="entry name" value="P-loop containing nucleoside triphosphate hydrolases"/>
    <property type="match status" value="1"/>
</dbReference>
<dbReference type="GO" id="GO:0003697">
    <property type="term" value="F:single-stranded DNA binding"/>
    <property type="evidence" value="ECO:0007669"/>
    <property type="project" value="InterPro"/>
</dbReference>
<dbReference type="GO" id="GO:0005739">
    <property type="term" value="C:mitochondrion"/>
    <property type="evidence" value="ECO:0007669"/>
    <property type="project" value="TreeGrafter"/>
</dbReference>
<evidence type="ECO:0000313" key="5">
    <source>
        <dbReference type="WBParaSite" id="NBR_0000827901-mRNA-1"/>
    </source>
</evidence>
<evidence type="ECO:0000313" key="3">
    <source>
        <dbReference type="EMBL" id="VDL71869.1"/>
    </source>
</evidence>
<keyword evidence="4" id="KW-1185">Reference proteome</keyword>
<dbReference type="Gene3D" id="3.40.50.300">
    <property type="entry name" value="P-loop containing nucleotide triphosphate hydrolases"/>
    <property type="match status" value="1"/>
</dbReference>
<evidence type="ECO:0000313" key="4">
    <source>
        <dbReference type="Proteomes" id="UP000271162"/>
    </source>
</evidence>
<feature type="region of interest" description="Disordered" evidence="1">
    <location>
        <begin position="96"/>
        <end position="124"/>
    </location>
</feature>
<dbReference type="OMA" id="MMADEKS"/>
<feature type="compositionally biased region" description="Basic and acidic residues" evidence="1">
    <location>
        <begin position="144"/>
        <end position="158"/>
    </location>
</feature>
<dbReference type="PANTHER" id="PTHR12873:SF0">
    <property type="entry name" value="TWINKLE MTDNA HELICASE"/>
    <property type="match status" value="1"/>
</dbReference>
<protein>
    <submittedName>
        <fullName evidence="5">Twinkle protein, mitochondrial (inferred by orthology to a human protein)</fullName>
    </submittedName>
</protein>
<dbReference type="WBParaSite" id="NBR_0000827901-mRNA-1">
    <property type="protein sequence ID" value="NBR_0000827901-mRNA-1"/>
    <property type="gene ID" value="NBR_0000827901"/>
</dbReference>
<feature type="domain" description="SF4 helicase" evidence="2">
    <location>
        <begin position="421"/>
        <end position="689"/>
    </location>
</feature>
<dbReference type="InterPro" id="IPR007694">
    <property type="entry name" value="DNA_helicase_DnaB-like_C"/>
</dbReference>
<dbReference type="Proteomes" id="UP000271162">
    <property type="component" value="Unassembled WGS sequence"/>
</dbReference>
<dbReference type="PROSITE" id="PS51199">
    <property type="entry name" value="SF4_HELICASE"/>
    <property type="match status" value="1"/>
</dbReference>
<reference evidence="5" key="1">
    <citation type="submission" date="2016-04" db="UniProtKB">
        <authorList>
            <consortium name="WormBaseParasite"/>
        </authorList>
    </citation>
    <scope>IDENTIFICATION</scope>
</reference>
<evidence type="ECO:0000256" key="1">
    <source>
        <dbReference type="SAM" id="MobiDB-lite"/>
    </source>
</evidence>
<dbReference type="InterPro" id="IPR027417">
    <property type="entry name" value="P-loop_NTPase"/>
</dbReference>
<sequence>MIAPRNDYKSASFLTYSSQLRRLINVWQKYSSVLGTVLNSRKYLRSKVVDELVLWIFSEHTKDLLLYVVCNWCRKARTGSEPGILRRWPSSRNLETNREDNRDLKEEDERIEATNPMDNPDELDSDLYDRISYLNLVNQARDRDNSRWDTQRRTRDDLDAPSPCAVDQSGLMLPTPPDPIIKFLWNESVDIGDMAGIEQSDMLQLRMMLGMERISTESLSRYNVRGHTDGYDQPAILYPRYRGPASRIRIPAGLKVIRKVGDRMEKENYPLPDETLPKPRFSGIFGYHMTTASDRAVVLTTNERDALAIYEATDGALAFALPNGERMEPSVFPYLEDFEQIFLWFPPRHLEYAKEWGYQLNGARCYLIRNLERPIELVRNGKHKEVKHILSKEAIRLREKGFRSMTDIREEVKADLINSSTRQLGLSQWKRFAPLNKYLLGLRPGELTVLTGGTGFGKTTFLCEYALDLFTQGVRTLFCSFEMPEEKILKWMLVQYAGVPLYRVEYSSTIDMWLDKFERTKGPLTIMKADEFREKSINQIASAIRSQVVNSGCQHVVIDNLQFLVNQSTMSDDQSCSLEKFHMQDRFVGHMRALATQYAVHVTMVVHPRKSDGDTDLDIQHFGGSARVTQEADNVLALQRRRDERDRGKFRKFLYILKNRYGGRKVETDQLEMVFQPGTYSHTIVDHAAKV</sequence>
<organism evidence="5">
    <name type="scientific">Nippostrongylus brasiliensis</name>
    <name type="common">Rat hookworm</name>
    <dbReference type="NCBI Taxonomy" id="27835"/>
    <lineage>
        <taxon>Eukaryota</taxon>
        <taxon>Metazoa</taxon>
        <taxon>Ecdysozoa</taxon>
        <taxon>Nematoda</taxon>
        <taxon>Chromadorea</taxon>
        <taxon>Rhabditida</taxon>
        <taxon>Rhabditina</taxon>
        <taxon>Rhabditomorpha</taxon>
        <taxon>Strongyloidea</taxon>
        <taxon>Heligmosomidae</taxon>
        <taxon>Nippostrongylus</taxon>
    </lineage>
</organism>